<protein>
    <recommendedName>
        <fullName evidence="2">precorrin-2 dehydrogenase</fullName>
        <ecNumber evidence="2">1.3.1.76</ecNumber>
    </recommendedName>
</protein>
<dbReference type="PANTHER" id="PTHR35330:SF1">
    <property type="entry name" value="SIROHEME BIOSYNTHESIS PROTEIN MET8"/>
    <property type="match status" value="1"/>
</dbReference>
<dbReference type="EMBL" id="JASNQZ010000015">
    <property type="protein sequence ID" value="KAL0946639.1"/>
    <property type="molecule type" value="Genomic_DNA"/>
</dbReference>
<dbReference type="Pfam" id="PF14823">
    <property type="entry name" value="Sirohm_synth_C"/>
    <property type="match status" value="1"/>
</dbReference>
<evidence type="ECO:0000256" key="6">
    <source>
        <dbReference type="ARBA" id="ARBA00047561"/>
    </source>
</evidence>
<gene>
    <name evidence="10" type="ORF">HGRIS_012835</name>
</gene>
<dbReference type="InterPro" id="IPR028161">
    <property type="entry name" value="Met8-like"/>
</dbReference>
<dbReference type="Pfam" id="PF13241">
    <property type="entry name" value="NAD_binding_7"/>
    <property type="match status" value="1"/>
</dbReference>
<comment type="caution">
    <text evidence="10">The sequence shown here is derived from an EMBL/GenBank/DDBJ whole genome shotgun (WGS) entry which is preliminary data.</text>
</comment>
<dbReference type="InterPro" id="IPR028281">
    <property type="entry name" value="Sirohaem_synthase_central"/>
</dbReference>
<evidence type="ECO:0000259" key="9">
    <source>
        <dbReference type="Pfam" id="PF14824"/>
    </source>
</evidence>
<dbReference type="Gene3D" id="3.40.50.720">
    <property type="entry name" value="NAD(P)-binding Rossmann-like Domain"/>
    <property type="match status" value="2"/>
</dbReference>
<evidence type="ECO:0000259" key="8">
    <source>
        <dbReference type="Pfam" id="PF14823"/>
    </source>
</evidence>
<dbReference type="InterPro" id="IPR036291">
    <property type="entry name" value="NAD(P)-bd_dom_sf"/>
</dbReference>
<comment type="pathway">
    <text evidence="1">Porphyrin-containing compound metabolism; siroheme biosynthesis; sirohydrochlorin from precorrin-2: step 1/1.</text>
</comment>
<feature type="domain" description="Siroheme biosynthesis protein Met8 C-terminal" evidence="8">
    <location>
        <begin position="166"/>
        <end position="232"/>
    </location>
</feature>
<evidence type="ECO:0000256" key="2">
    <source>
        <dbReference type="ARBA" id="ARBA00012400"/>
    </source>
</evidence>
<keyword evidence="3" id="KW-0560">Oxidoreductase</keyword>
<evidence type="ECO:0000313" key="10">
    <source>
        <dbReference type="EMBL" id="KAL0946639.1"/>
    </source>
</evidence>
<keyword evidence="7" id="KW-1133">Transmembrane helix</keyword>
<sequence length="283" mass="31414">MVSDAPQLSGGSLLIAWQLRNKHVLIVGGGEVASGRIESILVADASISLICPRAGLHPRSRRLIEQHPDRITYHDRVFSGPGDLEDIDMVLTAIDDVSRSREIYSLCRDTKIPVNVADIPDACDFYFGSQVRDGPLQIMISTNGESPKMSAMIRRRIERCLEGYEGEAIAKAGVLRQQLKERAPGVGGDVGRRRMRWMIDICNAWEMEDFTLLDDEMIKRLLDEGWEKNIVPSVEDVGGTSRRASRRREDPEASTLSIVLPSLGAFLAGAAFATLGLMLKRRR</sequence>
<evidence type="ECO:0000256" key="5">
    <source>
        <dbReference type="ARBA" id="ARBA00023244"/>
    </source>
</evidence>
<keyword evidence="4" id="KW-0520">NAD</keyword>
<dbReference type="InterPro" id="IPR028162">
    <property type="entry name" value="Met8_C"/>
</dbReference>
<proteinExistence type="predicted"/>
<comment type="catalytic activity">
    <reaction evidence="6">
        <text>precorrin-2 + NAD(+) = sirohydrochlorin + NADH + 2 H(+)</text>
        <dbReference type="Rhea" id="RHEA:15613"/>
        <dbReference type="ChEBI" id="CHEBI:15378"/>
        <dbReference type="ChEBI" id="CHEBI:57540"/>
        <dbReference type="ChEBI" id="CHEBI:57945"/>
        <dbReference type="ChEBI" id="CHEBI:58351"/>
        <dbReference type="ChEBI" id="CHEBI:58827"/>
        <dbReference type="EC" id="1.3.1.76"/>
    </reaction>
</comment>
<keyword evidence="5" id="KW-0627">Porphyrin biosynthesis</keyword>
<dbReference type="InterPro" id="IPR006367">
    <property type="entry name" value="Sirohaem_synthase_N"/>
</dbReference>
<dbReference type="Proteomes" id="UP001556367">
    <property type="component" value="Unassembled WGS sequence"/>
</dbReference>
<evidence type="ECO:0000256" key="1">
    <source>
        <dbReference type="ARBA" id="ARBA00005010"/>
    </source>
</evidence>
<evidence type="ECO:0000256" key="7">
    <source>
        <dbReference type="SAM" id="Phobius"/>
    </source>
</evidence>
<evidence type="ECO:0000256" key="4">
    <source>
        <dbReference type="ARBA" id="ARBA00023027"/>
    </source>
</evidence>
<feature type="transmembrane region" description="Helical" evidence="7">
    <location>
        <begin position="258"/>
        <end position="279"/>
    </location>
</feature>
<dbReference type="Gene3D" id="3.30.160.110">
    <property type="entry name" value="Siroheme synthase, domain 2"/>
    <property type="match status" value="1"/>
</dbReference>
<keyword evidence="11" id="KW-1185">Reference proteome</keyword>
<organism evidence="10 11">
    <name type="scientific">Hohenbuehelia grisea</name>
    <dbReference type="NCBI Taxonomy" id="104357"/>
    <lineage>
        <taxon>Eukaryota</taxon>
        <taxon>Fungi</taxon>
        <taxon>Dikarya</taxon>
        <taxon>Basidiomycota</taxon>
        <taxon>Agaricomycotina</taxon>
        <taxon>Agaricomycetes</taxon>
        <taxon>Agaricomycetidae</taxon>
        <taxon>Agaricales</taxon>
        <taxon>Pleurotineae</taxon>
        <taxon>Pleurotaceae</taxon>
        <taxon>Hohenbuehelia</taxon>
    </lineage>
</organism>
<accession>A0ABR3ITI6</accession>
<keyword evidence="7" id="KW-0812">Transmembrane</keyword>
<evidence type="ECO:0000313" key="11">
    <source>
        <dbReference type="Proteomes" id="UP001556367"/>
    </source>
</evidence>
<feature type="domain" description="Siroheme synthase central" evidence="9">
    <location>
        <begin position="133"/>
        <end position="159"/>
    </location>
</feature>
<keyword evidence="7" id="KW-0472">Membrane</keyword>
<dbReference type="Pfam" id="PF14824">
    <property type="entry name" value="Sirohm_synth_M"/>
    <property type="match status" value="1"/>
</dbReference>
<name>A0ABR3ITI6_9AGAR</name>
<dbReference type="PANTHER" id="PTHR35330">
    <property type="entry name" value="SIROHEME BIOSYNTHESIS PROTEIN MET8"/>
    <property type="match status" value="1"/>
</dbReference>
<evidence type="ECO:0000256" key="3">
    <source>
        <dbReference type="ARBA" id="ARBA00023002"/>
    </source>
</evidence>
<dbReference type="SUPFAM" id="SSF75615">
    <property type="entry name" value="Siroheme synthase middle domains-like"/>
    <property type="match status" value="1"/>
</dbReference>
<reference evidence="11" key="1">
    <citation type="submission" date="2024-06" db="EMBL/GenBank/DDBJ databases">
        <title>Multi-omics analyses provide insights into the biosynthesis of the anticancer antibiotic pleurotin in Hohenbuehelia grisea.</title>
        <authorList>
            <person name="Weaver J.A."/>
            <person name="Alberti F."/>
        </authorList>
    </citation>
    <scope>NUCLEOTIDE SEQUENCE [LARGE SCALE GENOMIC DNA]</scope>
    <source>
        <strain evidence="11">T-177</strain>
    </source>
</reference>
<dbReference type="SUPFAM" id="SSF51735">
    <property type="entry name" value="NAD(P)-binding Rossmann-fold domains"/>
    <property type="match status" value="1"/>
</dbReference>
<dbReference type="NCBIfam" id="TIGR01470">
    <property type="entry name" value="cysG_Nterm"/>
    <property type="match status" value="1"/>
</dbReference>
<dbReference type="EC" id="1.3.1.76" evidence="2"/>